<reference evidence="2" key="1">
    <citation type="submission" date="2022-10" db="EMBL/GenBank/DDBJ databases">
        <title>The complete genomes of actinobacterial strains from the NBC collection.</title>
        <authorList>
            <person name="Joergensen T.S."/>
            <person name="Alvarez Arevalo M."/>
            <person name="Sterndorff E.B."/>
            <person name="Faurdal D."/>
            <person name="Vuksanovic O."/>
            <person name="Mourched A.-S."/>
            <person name="Charusanti P."/>
            <person name="Shaw S."/>
            <person name="Blin K."/>
            <person name="Weber T."/>
        </authorList>
    </citation>
    <scope>NUCLEOTIDE SEQUENCE</scope>
    <source>
        <strain evidence="2">NBC_00003</strain>
    </source>
</reference>
<gene>
    <name evidence="2" type="ORF">OG549_39695</name>
</gene>
<keyword evidence="1" id="KW-0732">Signal</keyword>
<name>A0AAU2VFX6_9ACTN</name>
<evidence type="ECO:0000256" key="1">
    <source>
        <dbReference type="SAM" id="SignalP"/>
    </source>
</evidence>
<accession>A0AAU2VFX6</accession>
<feature type="signal peptide" evidence="1">
    <location>
        <begin position="1"/>
        <end position="27"/>
    </location>
</feature>
<evidence type="ECO:0000313" key="2">
    <source>
        <dbReference type="EMBL" id="WTW66252.1"/>
    </source>
</evidence>
<sequence>MNTTLKATFISGVLAITAVSAAGAAHADEPTPAITTVKPAAAPVKGAPCRTSLSRSLVMVRSALLISARQGDAC</sequence>
<feature type="chain" id="PRO_5043962425" evidence="1">
    <location>
        <begin position="28"/>
        <end position="74"/>
    </location>
</feature>
<organism evidence="2">
    <name type="scientific">Streptomyces sp. NBC_00003</name>
    <dbReference type="NCBI Taxonomy" id="2903608"/>
    <lineage>
        <taxon>Bacteria</taxon>
        <taxon>Bacillati</taxon>
        <taxon>Actinomycetota</taxon>
        <taxon>Actinomycetes</taxon>
        <taxon>Kitasatosporales</taxon>
        <taxon>Streptomycetaceae</taxon>
        <taxon>Streptomyces</taxon>
    </lineage>
</organism>
<protein>
    <submittedName>
        <fullName evidence="2">Uncharacterized protein</fullName>
    </submittedName>
</protein>
<dbReference type="EMBL" id="CP108318">
    <property type="protein sequence ID" value="WTW66252.1"/>
    <property type="molecule type" value="Genomic_DNA"/>
</dbReference>
<proteinExistence type="predicted"/>
<dbReference type="AlphaFoldDB" id="A0AAU2VFX6"/>